<keyword evidence="2" id="KW-1185">Reference proteome</keyword>
<organism evidence="1 2">
    <name type="scientific">Klebsormidium nitens</name>
    <name type="common">Green alga</name>
    <name type="synonym">Ulothrix nitens</name>
    <dbReference type="NCBI Taxonomy" id="105231"/>
    <lineage>
        <taxon>Eukaryota</taxon>
        <taxon>Viridiplantae</taxon>
        <taxon>Streptophyta</taxon>
        <taxon>Klebsormidiophyceae</taxon>
        <taxon>Klebsormidiales</taxon>
        <taxon>Klebsormidiaceae</taxon>
        <taxon>Klebsormidium</taxon>
    </lineage>
</organism>
<gene>
    <name evidence="1" type="ORF">KFL_003430050</name>
</gene>
<sequence length="146" mass="16041">MTGLSAVLAKRPGAWGNNICVIFGKKVGCVGSNTFAASGKFVWPSSRASDRTSDASEAVHVSISFRSGKKRLTLRLRDISYRSQQSLHSHLLPLALCSFLGLSWRLVFAQTIVKIVQAGSEMRRRGRLCKFSNQIQVCVSILMDPL</sequence>
<reference evidence="1 2" key="1">
    <citation type="journal article" date="2014" name="Nat. Commun.">
        <title>Klebsormidium flaccidum genome reveals primary factors for plant terrestrial adaptation.</title>
        <authorList>
            <person name="Hori K."/>
            <person name="Maruyama F."/>
            <person name="Fujisawa T."/>
            <person name="Togashi T."/>
            <person name="Yamamoto N."/>
            <person name="Seo M."/>
            <person name="Sato S."/>
            <person name="Yamada T."/>
            <person name="Mori H."/>
            <person name="Tajima N."/>
            <person name="Moriyama T."/>
            <person name="Ikeuchi M."/>
            <person name="Watanabe M."/>
            <person name="Wada H."/>
            <person name="Kobayashi K."/>
            <person name="Saito M."/>
            <person name="Masuda T."/>
            <person name="Sasaki-Sekimoto Y."/>
            <person name="Mashiguchi K."/>
            <person name="Awai K."/>
            <person name="Shimojima M."/>
            <person name="Masuda S."/>
            <person name="Iwai M."/>
            <person name="Nobusawa T."/>
            <person name="Narise T."/>
            <person name="Kondo S."/>
            <person name="Saito H."/>
            <person name="Sato R."/>
            <person name="Murakawa M."/>
            <person name="Ihara Y."/>
            <person name="Oshima-Yamada Y."/>
            <person name="Ohtaka K."/>
            <person name="Satoh M."/>
            <person name="Sonobe K."/>
            <person name="Ishii M."/>
            <person name="Ohtani R."/>
            <person name="Kanamori-Sato M."/>
            <person name="Honoki R."/>
            <person name="Miyazaki D."/>
            <person name="Mochizuki H."/>
            <person name="Umetsu J."/>
            <person name="Higashi K."/>
            <person name="Shibata D."/>
            <person name="Kamiya Y."/>
            <person name="Sato N."/>
            <person name="Nakamura Y."/>
            <person name="Tabata S."/>
            <person name="Ida S."/>
            <person name="Kurokawa K."/>
            <person name="Ohta H."/>
        </authorList>
    </citation>
    <scope>NUCLEOTIDE SEQUENCE [LARGE SCALE GENOMIC DNA]</scope>
    <source>
        <strain evidence="1 2">NIES-2285</strain>
    </source>
</reference>
<evidence type="ECO:0000313" key="1">
    <source>
        <dbReference type="EMBL" id="GAQ87285.1"/>
    </source>
</evidence>
<protein>
    <submittedName>
        <fullName evidence="1">Uncharacterized protein</fullName>
    </submittedName>
</protein>
<proteinExistence type="predicted"/>
<dbReference type="EMBL" id="DF237292">
    <property type="protein sequence ID" value="GAQ87285.1"/>
    <property type="molecule type" value="Genomic_DNA"/>
</dbReference>
<dbReference type="Proteomes" id="UP000054558">
    <property type="component" value="Unassembled WGS sequence"/>
</dbReference>
<name>A0A0U9HM81_KLENI</name>
<accession>A0A0U9HM81</accession>
<evidence type="ECO:0000313" key="2">
    <source>
        <dbReference type="Proteomes" id="UP000054558"/>
    </source>
</evidence>
<dbReference type="AlphaFoldDB" id="A0A0U9HM81"/>